<dbReference type="Proteomes" id="UP000824504">
    <property type="component" value="Chromosome"/>
</dbReference>
<dbReference type="Pfam" id="PF07690">
    <property type="entry name" value="MFS_1"/>
    <property type="match status" value="1"/>
</dbReference>
<feature type="domain" description="Major facilitator superfamily (MFS) profile" evidence="8">
    <location>
        <begin position="5"/>
        <end position="395"/>
    </location>
</feature>
<dbReference type="EMBL" id="CP079216">
    <property type="protein sequence ID" value="QXT62872.1"/>
    <property type="molecule type" value="Genomic_DNA"/>
</dbReference>
<sequence length="398" mass="41405">MYALLLAIIYAAFISLGLPDALIGSGWPVMHGDLGVPVSYAGIVTMIVASGTIVSSLLSERLTRRFGVGLVTAVSVAMTATALLGFGFSGSFWMICLWAIPYGLGAGAVDAALNNYVALHYAARHMNWLHSFWGVGASISPFIMGAAISVGLGWSTAYQSVGGIQVALTIILLVSLPLWARVDKARPRVVHEGADAAEGASHEHVSLKRALSIPGVVLILAAFFAYCAVESTTILWASTYLVSERGIDPATAATFGALFLLGITAGRFLSGFFADHLGDRALIRGGFIAVGVGLVLIALPLPTDLPALAGLVIAGLGSAPIYPAIVHSTPVNFGARNSQAIIGIQMAAAYTGSTLMPPLFGALSSLTGLWIFPFYLVVIVALGLVMSELLNRRLPAAP</sequence>
<feature type="transmembrane region" description="Helical" evidence="7">
    <location>
        <begin position="38"/>
        <end position="59"/>
    </location>
</feature>
<protein>
    <submittedName>
        <fullName evidence="9">MFS transporter</fullName>
    </submittedName>
</protein>
<keyword evidence="5 7" id="KW-1133">Transmembrane helix</keyword>
<dbReference type="PANTHER" id="PTHR23514:SF3">
    <property type="entry name" value="BYPASS OF STOP CODON PROTEIN 6"/>
    <property type="match status" value="1"/>
</dbReference>
<feature type="transmembrane region" description="Helical" evidence="7">
    <location>
        <begin position="250"/>
        <end position="269"/>
    </location>
</feature>
<keyword evidence="4 7" id="KW-0812">Transmembrane</keyword>
<comment type="similarity">
    <text evidence="2">Belongs to the major facilitator superfamily.</text>
</comment>
<evidence type="ECO:0000256" key="7">
    <source>
        <dbReference type="SAM" id="Phobius"/>
    </source>
</evidence>
<feature type="transmembrane region" description="Helical" evidence="7">
    <location>
        <begin position="160"/>
        <end position="180"/>
    </location>
</feature>
<feature type="transmembrane region" description="Helical" evidence="7">
    <location>
        <begin position="216"/>
        <end position="238"/>
    </location>
</feature>
<dbReference type="InterPro" id="IPR051788">
    <property type="entry name" value="MFS_Transporter"/>
</dbReference>
<dbReference type="RefSeq" id="WP_219082157.1">
    <property type="nucleotide sequence ID" value="NZ_CP079216.1"/>
</dbReference>
<feature type="transmembrane region" description="Helical" evidence="7">
    <location>
        <begin position="281"/>
        <end position="301"/>
    </location>
</feature>
<feature type="transmembrane region" description="Helical" evidence="7">
    <location>
        <begin position="369"/>
        <end position="390"/>
    </location>
</feature>
<evidence type="ECO:0000313" key="9">
    <source>
        <dbReference type="EMBL" id="QXT62872.1"/>
    </source>
</evidence>
<evidence type="ECO:0000313" key="10">
    <source>
        <dbReference type="Proteomes" id="UP000824504"/>
    </source>
</evidence>
<evidence type="ECO:0000256" key="2">
    <source>
        <dbReference type="ARBA" id="ARBA00008335"/>
    </source>
</evidence>
<dbReference type="InterPro" id="IPR020846">
    <property type="entry name" value="MFS_dom"/>
</dbReference>
<evidence type="ECO:0000259" key="8">
    <source>
        <dbReference type="PROSITE" id="PS50850"/>
    </source>
</evidence>
<evidence type="ECO:0000256" key="3">
    <source>
        <dbReference type="ARBA" id="ARBA00022448"/>
    </source>
</evidence>
<dbReference type="PROSITE" id="PS50850">
    <property type="entry name" value="MFS"/>
    <property type="match status" value="1"/>
</dbReference>
<keyword evidence="10" id="KW-1185">Reference proteome</keyword>
<comment type="subcellular location">
    <subcellularLocation>
        <location evidence="1">Endomembrane system</location>
        <topology evidence="1">Multi-pass membrane protein</topology>
    </subcellularLocation>
</comment>
<feature type="transmembrane region" description="Helical" evidence="7">
    <location>
        <begin position="340"/>
        <end position="363"/>
    </location>
</feature>
<keyword evidence="6 7" id="KW-0472">Membrane</keyword>
<feature type="transmembrane region" description="Helical" evidence="7">
    <location>
        <begin position="66"/>
        <end position="86"/>
    </location>
</feature>
<dbReference type="PANTHER" id="PTHR23514">
    <property type="entry name" value="BYPASS OF STOP CODON PROTEIN 6"/>
    <property type="match status" value="1"/>
</dbReference>
<feature type="transmembrane region" description="Helical" evidence="7">
    <location>
        <begin position="92"/>
        <end position="119"/>
    </location>
</feature>
<proteinExistence type="inferred from homology"/>
<accession>A0ABX8SHJ1</accession>
<gene>
    <name evidence="9" type="ORF">KDB89_14280</name>
</gene>
<feature type="transmembrane region" description="Helical" evidence="7">
    <location>
        <begin position="307"/>
        <end position="328"/>
    </location>
</feature>
<feature type="transmembrane region" description="Helical" evidence="7">
    <location>
        <begin position="131"/>
        <end position="154"/>
    </location>
</feature>
<evidence type="ECO:0000256" key="4">
    <source>
        <dbReference type="ARBA" id="ARBA00022692"/>
    </source>
</evidence>
<reference evidence="9 10" key="1">
    <citation type="submission" date="2021-07" db="EMBL/GenBank/DDBJ databases">
        <title>complete genome sequencing of Tessaracoccus sp.J1M15.</title>
        <authorList>
            <person name="Bae J.-W."/>
            <person name="Kim D.-y."/>
        </authorList>
    </citation>
    <scope>NUCLEOTIDE SEQUENCE [LARGE SCALE GENOMIC DNA]</scope>
    <source>
        <strain evidence="9 10">J1M15</strain>
    </source>
</reference>
<evidence type="ECO:0000256" key="1">
    <source>
        <dbReference type="ARBA" id="ARBA00004127"/>
    </source>
</evidence>
<organism evidence="9 10">
    <name type="scientific">Tessaracoccus palaemonis</name>
    <dbReference type="NCBI Taxonomy" id="2829499"/>
    <lineage>
        <taxon>Bacteria</taxon>
        <taxon>Bacillati</taxon>
        <taxon>Actinomycetota</taxon>
        <taxon>Actinomycetes</taxon>
        <taxon>Propionibacteriales</taxon>
        <taxon>Propionibacteriaceae</taxon>
        <taxon>Tessaracoccus</taxon>
    </lineage>
</organism>
<evidence type="ECO:0000256" key="6">
    <source>
        <dbReference type="ARBA" id="ARBA00023136"/>
    </source>
</evidence>
<evidence type="ECO:0000256" key="5">
    <source>
        <dbReference type="ARBA" id="ARBA00022989"/>
    </source>
</evidence>
<keyword evidence="3" id="KW-0813">Transport</keyword>
<name>A0ABX8SHJ1_9ACTN</name>
<dbReference type="InterPro" id="IPR011701">
    <property type="entry name" value="MFS"/>
</dbReference>